<reference evidence="4 5" key="1">
    <citation type="submission" date="2017-09" db="EMBL/GenBank/DDBJ databases">
        <title>High-quality draft genome sequence of Butyrivibrio fibrisolvens INBov1, isolated from cow rumen.</title>
        <authorList>
            <person name="Rodriguez Hernaez J."/>
            <person name="Rivarola M."/>
            <person name="Paniego N."/>
            <person name="Cravero S."/>
            <person name="Ceron Cucchi M."/>
            <person name="Martinez M.C."/>
        </authorList>
    </citation>
    <scope>NUCLEOTIDE SEQUENCE [LARGE SCALE GENOMIC DNA]</scope>
    <source>
        <strain evidence="4 5">INBov1</strain>
    </source>
</reference>
<gene>
    <name evidence="4" type="ORF">CPT75_03000</name>
</gene>
<name>A0A317FYQ5_BUTFI</name>
<dbReference type="Gene3D" id="3.20.20.10">
    <property type="entry name" value="Alanine racemase"/>
    <property type="match status" value="1"/>
</dbReference>
<dbReference type="AlphaFoldDB" id="A0A317FYQ5"/>
<feature type="domain" description="Orn/DAP/Arg decarboxylase 2 N-terminal" evidence="3">
    <location>
        <begin position="26"/>
        <end position="268"/>
    </location>
</feature>
<dbReference type="EMBL" id="NXNG01000001">
    <property type="protein sequence ID" value="PWT26156.1"/>
    <property type="molecule type" value="Genomic_DNA"/>
</dbReference>
<dbReference type="InterPro" id="IPR009006">
    <property type="entry name" value="Ala_racemase/Decarboxylase_C"/>
</dbReference>
<evidence type="ECO:0000313" key="4">
    <source>
        <dbReference type="EMBL" id="PWT26156.1"/>
    </source>
</evidence>
<evidence type="ECO:0000256" key="1">
    <source>
        <dbReference type="ARBA" id="ARBA00001933"/>
    </source>
</evidence>
<protein>
    <submittedName>
        <fullName evidence="4">Diaminopimelate decarboxylase</fullName>
    </submittedName>
</protein>
<dbReference type="Gene3D" id="2.40.37.10">
    <property type="entry name" value="Lyase, Ornithine Decarboxylase, Chain A, domain 1"/>
    <property type="match status" value="1"/>
</dbReference>
<evidence type="ECO:0000313" key="5">
    <source>
        <dbReference type="Proteomes" id="UP000245488"/>
    </source>
</evidence>
<comment type="caution">
    <text evidence="4">The sequence shown here is derived from an EMBL/GenBank/DDBJ whole genome shotgun (WGS) entry which is preliminary data.</text>
</comment>
<dbReference type="InterPro" id="IPR029066">
    <property type="entry name" value="PLP-binding_barrel"/>
</dbReference>
<dbReference type="SUPFAM" id="SSF50621">
    <property type="entry name" value="Alanine racemase C-terminal domain-like"/>
    <property type="match status" value="1"/>
</dbReference>
<sequence length="408" mass="45758">MIDSNKLKEIADNYSTPSYIFDIDALRNRVAKIRETVGDNIGLCYAMKANPFLTKVMSEIVDKLEVCSPGELDICKEERIDGSKIVYSGVNKTRESIIDAIKSGVGTYTAESVLHVKLLQEAVMETCNDGQEGTGCLYDKEQKFPVILRLSAGSQFGMSKDDIGYILDHIDEYPKLDFVGIHYFVGTQRKKLKDQIAELEMLHLFIEDLRARYSLPLKKLEYGPGLPVPYFVGEDFEDTLSPIKKLLAELQKATKWCDLTIEMGRFWVSTCGLYLSKVMDIKTCNGTNYCIIDGGINHVTYYGQVMGMKIPVIRHLDGGLSPTHGTIKGNADYALCGSLCTTADVLVRKVPFSDLKIGDILAFENMGAYSVTEGIYLFLSRMMPQVIMYENGRIKIVRKFVDTAQFNH</sequence>
<organism evidence="4 5">
    <name type="scientific">Butyrivibrio fibrisolvens</name>
    <dbReference type="NCBI Taxonomy" id="831"/>
    <lineage>
        <taxon>Bacteria</taxon>
        <taxon>Bacillati</taxon>
        <taxon>Bacillota</taxon>
        <taxon>Clostridia</taxon>
        <taxon>Lachnospirales</taxon>
        <taxon>Lachnospiraceae</taxon>
        <taxon>Butyrivibrio</taxon>
    </lineage>
</organism>
<evidence type="ECO:0000259" key="3">
    <source>
        <dbReference type="Pfam" id="PF02784"/>
    </source>
</evidence>
<accession>A0A317FYQ5</accession>
<dbReference type="GO" id="GO:0009089">
    <property type="term" value="P:lysine biosynthetic process via diaminopimelate"/>
    <property type="evidence" value="ECO:0007669"/>
    <property type="project" value="TreeGrafter"/>
</dbReference>
<dbReference type="GO" id="GO:0008836">
    <property type="term" value="F:diaminopimelate decarboxylase activity"/>
    <property type="evidence" value="ECO:0007669"/>
    <property type="project" value="TreeGrafter"/>
</dbReference>
<dbReference type="RefSeq" id="WP_110072036.1">
    <property type="nucleotide sequence ID" value="NZ_CM009896.1"/>
</dbReference>
<comment type="cofactor">
    <cofactor evidence="1">
        <name>pyridoxal 5'-phosphate</name>
        <dbReference type="ChEBI" id="CHEBI:597326"/>
    </cofactor>
</comment>
<keyword evidence="2" id="KW-0663">Pyridoxal phosphate</keyword>
<evidence type="ECO:0000256" key="2">
    <source>
        <dbReference type="ARBA" id="ARBA00022898"/>
    </source>
</evidence>
<dbReference type="Pfam" id="PF02784">
    <property type="entry name" value="Orn_Arg_deC_N"/>
    <property type="match status" value="1"/>
</dbReference>
<proteinExistence type="predicted"/>
<dbReference type="Proteomes" id="UP000245488">
    <property type="component" value="Chromosome"/>
</dbReference>
<keyword evidence="5" id="KW-1185">Reference proteome</keyword>
<dbReference type="InterPro" id="IPR022644">
    <property type="entry name" value="De-COase2_N"/>
</dbReference>
<dbReference type="PANTHER" id="PTHR43727">
    <property type="entry name" value="DIAMINOPIMELATE DECARBOXYLASE"/>
    <property type="match status" value="1"/>
</dbReference>
<dbReference type="PANTHER" id="PTHR43727:SF2">
    <property type="entry name" value="GROUP IV DECARBOXYLASE"/>
    <property type="match status" value="1"/>
</dbReference>
<dbReference type="SUPFAM" id="SSF51419">
    <property type="entry name" value="PLP-binding barrel"/>
    <property type="match status" value="1"/>
</dbReference>